<sequence>MRRTMMTESINLQTEADYEAASAEATASNEVMKRDFGVQVVRISQGLELLCQVITFGGTACAACAQGMP</sequence>
<accession>C4WQZ3</accession>
<name>C4WQZ3_9HYPH</name>
<evidence type="ECO:0000313" key="2">
    <source>
        <dbReference type="Proteomes" id="UP000004386"/>
    </source>
</evidence>
<proteinExistence type="predicted"/>
<dbReference type="AlphaFoldDB" id="C4WQZ3"/>
<organism evidence="1 2">
    <name type="scientific">Brucella intermedia LMG 3301</name>
    <dbReference type="NCBI Taxonomy" id="641118"/>
    <lineage>
        <taxon>Bacteria</taxon>
        <taxon>Pseudomonadati</taxon>
        <taxon>Pseudomonadota</taxon>
        <taxon>Alphaproteobacteria</taxon>
        <taxon>Hyphomicrobiales</taxon>
        <taxon>Brucellaceae</taxon>
        <taxon>Brucella/Ochrobactrum group</taxon>
        <taxon>Brucella</taxon>
    </lineage>
</organism>
<gene>
    <name evidence="1" type="ORF">OINT_2001895</name>
</gene>
<dbReference type="Proteomes" id="UP000004386">
    <property type="component" value="Unassembled WGS sequence"/>
</dbReference>
<protein>
    <submittedName>
        <fullName evidence="1">Uncharacterized protein</fullName>
    </submittedName>
</protein>
<reference evidence="1 2" key="1">
    <citation type="submission" date="2009-05" db="EMBL/GenBank/DDBJ databases">
        <authorList>
            <person name="Setubal J.C."/>
            <person name="Boyle S."/>
            <person name="Crasta O.R."/>
            <person name="Gillespie J.J."/>
            <person name="Kenyon R.W."/>
            <person name="Lu J."/>
            <person name="Mane S."/>
            <person name="Nagrani S."/>
            <person name="Shallom J.M."/>
            <person name="Shallom S."/>
            <person name="Shukla M."/>
            <person name="Snyder E.E."/>
            <person name="Sobral B.W."/>
            <person name="Wattam A.R."/>
            <person name="Will R."/>
            <person name="Williams K."/>
            <person name="Yoo H."/>
            <person name="Munk C."/>
            <person name="Tapia R."/>
            <person name="Green L."/>
            <person name="Rogers Y."/>
            <person name="Detter J.C."/>
            <person name="Bruce D."/>
            <person name="Brettin T.S."/>
            <person name="Tsolis R."/>
        </authorList>
    </citation>
    <scope>NUCLEOTIDE SEQUENCE [LARGE SCALE GENOMIC DNA]</scope>
    <source>
        <strain evidence="1 2">LMG 3301</strain>
    </source>
</reference>
<dbReference type="HOGENOM" id="CLU_2771808_0_0_5"/>
<comment type="caution">
    <text evidence="1">The sequence shown here is derived from an EMBL/GenBank/DDBJ whole genome shotgun (WGS) entry which is preliminary data.</text>
</comment>
<dbReference type="EMBL" id="ACQA01000002">
    <property type="protein sequence ID" value="EEQ94648.1"/>
    <property type="molecule type" value="Genomic_DNA"/>
</dbReference>
<evidence type="ECO:0000313" key="1">
    <source>
        <dbReference type="EMBL" id="EEQ94648.1"/>
    </source>
</evidence>